<evidence type="ECO:0000256" key="1">
    <source>
        <dbReference type="ARBA" id="ARBA00004479"/>
    </source>
</evidence>
<name>A0A5N6REF0_9ROSI</name>
<gene>
    <name evidence="12" type="ORF">FH972_015784</name>
</gene>
<dbReference type="AlphaFoldDB" id="A0A5N6REF0"/>
<keyword evidence="7 11" id="KW-0472">Membrane</keyword>
<dbReference type="SUPFAM" id="SSF52058">
    <property type="entry name" value="L domain-like"/>
    <property type="match status" value="1"/>
</dbReference>
<keyword evidence="13" id="KW-1185">Reference proteome</keyword>
<evidence type="ECO:0000256" key="5">
    <source>
        <dbReference type="ARBA" id="ARBA00022737"/>
    </source>
</evidence>
<reference evidence="12 13" key="1">
    <citation type="submission" date="2019-06" db="EMBL/GenBank/DDBJ databases">
        <title>A chromosomal-level reference genome of Carpinus fangiana (Coryloideae, Betulaceae).</title>
        <authorList>
            <person name="Yang X."/>
            <person name="Wang Z."/>
            <person name="Zhang L."/>
            <person name="Hao G."/>
            <person name="Liu J."/>
            <person name="Yang Y."/>
        </authorList>
    </citation>
    <scope>NUCLEOTIDE SEQUENCE [LARGE SCALE GENOMIC DNA]</scope>
    <source>
        <strain evidence="12">Cfa_2016G</strain>
        <tissue evidence="12">Leaf</tissue>
    </source>
</reference>
<feature type="region of interest" description="Disordered" evidence="10">
    <location>
        <begin position="222"/>
        <end position="241"/>
    </location>
</feature>
<evidence type="ECO:0000256" key="8">
    <source>
        <dbReference type="ARBA" id="ARBA00023170"/>
    </source>
</evidence>
<keyword evidence="5" id="KW-0677">Repeat</keyword>
<evidence type="ECO:0000256" key="2">
    <source>
        <dbReference type="ARBA" id="ARBA00022614"/>
    </source>
</evidence>
<evidence type="ECO:0000256" key="9">
    <source>
        <dbReference type="ARBA" id="ARBA00023180"/>
    </source>
</evidence>
<dbReference type="InterPro" id="IPR046956">
    <property type="entry name" value="RLP23-like"/>
</dbReference>
<feature type="transmembrane region" description="Helical" evidence="11">
    <location>
        <begin position="250"/>
        <end position="272"/>
    </location>
</feature>
<keyword evidence="6 11" id="KW-1133">Transmembrane helix</keyword>
<evidence type="ECO:0008006" key="14">
    <source>
        <dbReference type="Google" id="ProtNLM"/>
    </source>
</evidence>
<evidence type="ECO:0000256" key="3">
    <source>
        <dbReference type="ARBA" id="ARBA00022692"/>
    </source>
</evidence>
<sequence>MRYVQILDLSNNLLSGKLPDCWMNYSDLRVLILGSNKLTGNIPSSLGSLSTLALLSLNRNNLSGDLPMSLQNCKGLVTVDLSENHLSGYLSIWLRNCSASLRVLVLCSNRFHGSILPEFCHFNLLQIMDLSHNKLSRSIPQCFGNLSAMVRQVSGETFSIGEILLIMKGAEYEYHSRLAFLVTSMDLSSNNLIGEIPEELTGLYGIRFLNLSNNQLHGKIPEKINDSPLEPTPNADDESGENGGWVDKKWFYMGMPFGFVVGFWGVFGPLAFDRAWRSAFFMFLDGIKYKLFGGV</sequence>
<evidence type="ECO:0000313" key="13">
    <source>
        <dbReference type="Proteomes" id="UP000327013"/>
    </source>
</evidence>
<organism evidence="12 13">
    <name type="scientific">Carpinus fangiana</name>
    <dbReference type="NCBI Taxonomy" id="176857"/>
    <lineage>
        <taxon>Eukaryota</taxon>
        <taxon>Viridiplantae</taxon>
        <taxon>Streptophyta</taxon>
        <taxon>Embryophyta</taxon>
        <taxon>Tracheophyta</taxon>
        <taxon>Spermatophyta</taxon>
        <taxon>Magnoliopsida</taxon>
        <taxon>eudicotyledons</taxon>
        <taxon>Gunneridae</taxon>
        <taxon>Pentapetalae</taxon>
        <taxon>rosids</taxon>
        <taxon>fabids</taxon>
        <taxon>Fagales</taxon>
        <taxon>Betulaceae</taxon>
        <taxon>Carpinus</taxon>
    </lineage>
</organism>
<proteinExistence type="predicted"/>
<evidence type="ECO:0000256" key="6">
    <source>
        <dbReference type="ARBA" id="ARBA00022989"/>
    </source>
</evidence>
<evidence type="ECO:0000256" key="10">
    <source>
        <dbReference type="SAM" id="MobiDB-lite"/>
    </source>
</evidence>
<dbReference type="Pfam" id="PF00560">
    <property type="entry name" value="LRR_1"/>
    <property type="match status" value="7"/>
</dbReference>
<dbReference type="EMBL" id="CM017326">
    <property type="protein sequence ID" value="KAE8077199.1"/>
    <property type="molecule type" value="Genomic_DNA"/>
</dbReference>
<dbReference type="GO" id="GO:0016020">
    <property type="term" value="C:membrane"/>
    <property type="evidence" value="ECO:0007669"/>
    <property type="project" value="UniProtKB-SubCell"/>
</dbReference>
<evidence type="ECO:0000256" key="11">
    <source>
        <dbReference type="SAM" id="Phobius"/>
    </source>
</evidence>
<dbReference type="Gene3D" id="3.80.10.10">
    <property type="entry name" value="Ribonuclease Inhibitor"/>
    <property type="match status" value="1"/>
</dbReference>
<keyword evidence="8" id="KW-0675">Receptor</keyword>
<dbReference type="PANTHER" id="PTHR48063">
    <property type="entry name" value="LRR RECEPTOR-LIKE KINASE"/>
    <property type="match status" value="1"/>
</dbReference>
<dbReference type="InterPro" id="IPR001611">
    <property type="entry name" value="Leu-rich_rpt"/>
</dbReference>
<keyword evidence="3 11" id="KW-0812">Transmembrane</keyword>
<keyword evidence="9" id="KW-0325">Glycoprotein</keyword>
<evidence type="ECO:0000256" key="7">
    <source>
        <dbReference type="ARBA" id="ARBA00023136"/>
    </source>
</evidence>
<dbReference type="Proteomes" id="UP000327013">
    <property type="component" value="Chromosome 6"/>
</dbReference>
<dbReference type="PANTHER" id="PTHR48063:SF100">
    <property type="entry name" value="RECEPTOR-LIKE PROTEIN EIX2"/>
    <property type="match status" value="1"/>
</dbReference>
<evidence type="ECO:0000313" key="12">
    <source>
        <dbReference type="EMBL" id="KAE8077199.1"/>
    </source>
</evidence>
<evidence type="ECO:0000256" key="4">
    <source>
        <dbReference type="ARBA" id="ARBA00022729"/>
    </source>
</evidence>
<keyword evidence="2" id="KW-0433">Leucine-rich repeat</keyword>
<dbReference type="FunFam" id="3.80.10.10:FF:000041">
    <property type="entry name" value="LRR receptor-like serine/threonine-protein kinase ERECTA"/>
    <property type="match status" value="1"/>
</dbReference>
<protein>
    <recommendedName>
        <fullName evidence="14">Leucine-rich repeat-containing N-terminal plant-type domain-containing protein</fullName>
    </recommendedName>
</protein>
<dbReference type="InterPro" id="IPR032675">
    <property type="entry name" value="LRR_dom_sf"/>
</dbReference>
<keyword evidence="4" id="KW-0732">Signal</keyword>
<dbReference type="OrthoDB" id="1600340at2759"/>
<accession>A0A5N6REF0</accession>
<comment type="subcellular location">
    <subcellularLocation>
        <location evidence="1">Membrane</location>
        <topology evidence="1">Single-pass type I membrane protein</topology>
    </subcellularLocation>
</comment>